<accession>A0A2V1E4V8</accession>
<protein>
    <submittedName>
        <fullName evidence="2">Uncharacterized protein</fullName>
    </submittedName>
</protein>
<feature type="compositionally biased region" description="Polar residues" evidence="1">
    <location>
        <begin position="87"/>
        <end position="101"/>
    </location>
</feature>
<feature type="region of interest" description="Disordered" evidence="1">
    <location>
        <begin position="655"/>
        <end position="751"/>
    </location>
</feature>
<feature type="compositionally biased region" description="Low complexity" evidence="1">
    <location>
        <begin position="685"/>
        <end position="702"/>
    </location>
</feature>
<gene>
    <name evidence="2" type="ORF">DM02DRAFT_725932</name>
</gene>
<dbReference type="EMBL" id="KZ805322">
    <property type="protein sequence ID" value="PVI04395.1"/>
    <property type="molecule type" value="Genomic_DNA"/>
</dbReference>
<dbReference type="OrthoDB" id="3796908at2759"/>
<name>A0A2V1E4V8_9PLEO</name>
<feature type="compositionally biased region" description="Basic and acidic residues" evidence="1">
    <location>
        <begin position="384"/>
        <end position="410"/>
    </location>
</feature>
<evidence type="ECO:0000313" key="2">
    <source>
        <dbReference type="EMBL" id="PVI04395.1"/>
    </source>
</evidence>
<proteinExistence type="predicted"/>
<feature type="compositionally biased region" description="Low complexity" evidence="1">
    <location>
        <begin position="23"/>
        <end position="38"/>
    </location>
</feature>
<evidence type="ECO:0000256" key="1">
    <source>
        <dbReference type="SAM" id="MobiDB-lite"/>
    </source>
</evidence>
<feature type="region of interest" description="Disordered" evidence="1">
    <location>
        <begin position="1"/>
        <end position="108"/>
    </location>
</feature>
<reference evidence="2 3" key="1">
    <citation type="journal article" date="2018" name="Sci. Rep.">
        <title>Comparative genomics provides insights into the lifestyle and reveals functional heterogeneity of dark septate endophytic fungi.</title>
        <authorList>
            <person name="Knapp D.G."/>
            <person name="Nemeth J.B."/>
            <person name="Barry K."/>
            <person name="Hainaut M."/>
            <person name="Henrissat B."/>
            <person name="Johnson J."/>
            <person name="Kuo A."/>
            <person name="Lim J.H.P."/>
            <person name="Lipzen A."/>
            <person name="Nolan M."/>
            <person name="Ohm R.A."/>
            <person name="Tamas L."/>
            <person name="Grigoriev I.V."/>
            <person name="Spatafora J.W."/>
            <person name="Nagy L.G."/>
            <person name="Kovacs G.M."/>
        </authorList>
    </citation>
    <scope>NUCLEOTIDE SEQUENCE [LARGE SCALE GENOMIC DNA]</scope>
    <source>
        <strain evidence="2 3">DSE2036</strain>
    </source>
</reference>
<keyword evidence="3" id="KW-1185">Reference proteome</keyword>
<feature type="compositionally biased region" description="Acidic residues" evidence="1">
    <location>
        <begin position="438"/>
        <end position="447"/>
    </location>
</feature>
<dbReference type="AlphaFoldDB" id="A0A2V1E4V8"/>
<feature type="region of interest" description="Disordered" evidence="1">
    <location>
        <begin position="270"/>
        <end position="447"/>
    </location>
</feature>
<sequence length="751" mass="81360">MEKPHMNGGGGGGHNCQEEQPRQEQQPQETPAQATPTEVTVPIKQEQCSTTSSPYDVPAKNSKKEPSNIAGGMPAPTAVMLRPQAGQADSINQASNHQPNRPNGMLKIRVEPSTPAGKQVSSILSSGQQHGELPLSKGNAVGKTNLLQRGGQTSNMASFGVLNGFDPYTVLNNQDNPFSCQQQQLQYTFPNISAGVQNVVNFPNVGVHGARYPAGGLPFQPSNVYEPVSTAKVFHGLPNTNSFQSVPFQHMGDGQNLDFYAFPEQDLFCPPMQQTVGRPLPPSLPSQTAEHKERSPLPLPVSFPSQLPSPVPVPSQTSAKRKRRVIESDEEDDGGMDKRKSSGDQNIERTAELVELEKDASDTQNICKDPEDKEAGNEGASKQGQERCGDLGAEAERTEEPEKSKEKGEEEEKGEDVTSQADPGEIGHGKEEGAADATQEDESDDDEPLANRILTLASPNKNPSGSSSEIEISWKLPKFEVGELPPSKEEGDPMAQVSIPGCVREQVILSHDHAPQELHLFREVFLPSQEALGEPDNHPLQAILNFHLICVMVLDAYYAHQTGDLEPPEGSLAVSKRIESKINWEDACKVDEDEIFFAVIDRWRTGLSQGAKHTLKPSYSSIRGAQEFCEIALDIIHYIKQYGMLLDTPRVRAPRSDKGVKRITPMVGKSASKTEPPTKKETPRSKAGSSTSTSKSAPSTGTNAKAGNASKKTSVCKDVGTKSNPHQPPARKKAKTTPRKGDLGISVTKRT</sequence>
<dbReference type="Proteomes" id="UP000244855">
    <property type="component" value="Unassembled WGS sequence"/>
</dbReference>
<evidence type="ECO:0000313" key="3">
    <source>
        <dbReference type="Proteomes" id="UP000244855"/>
    </source>
</evidence>
<feature type="compositionally biased region" description="Basic residues" evidence="1">
    <location>
        <begin position="729"/>
        <end position="738"/>
    </location>
</feature>
<feature type="compositionally biased region" description="Basic and acidic residues" evidence="1">
    <location>
        <begin position="335"/>
        <end position="361"/>
    </location>
</feature>
<feature type="compositionally biased region" description="Pro residues" evidence="1">
    <location>
        <begin position="297"/>
        <end position="313"/>
    </location>
</feature>
<organism evidence="2 3">
    <name type="scientific">Periconia macrospinosa</name>
    <dbReference type="NCBI Taxonomy" id="97972"/>
    <lineage>
        <taxon>Eukaryota</taxon>
        <taxon>Fungi</taxon>
        <taxon>Dikarya</taxon>
        <taxon>Ascomycota</taxon>
        <taxon>Pezizomycotina</taxon>
        <taxon>Dothideomycetes</taxon>
        <taxon>Pleosporomycetidae</taxon>
        <taxon>Pleosporales</taxon>
        <taxon>Massarineae</taxon>
        <taxon>Periconiaceae</taxon>
        <taxon>Periconia</taxon>
    </lineage>
</organism>